<evidence type="ECO:0000256" key="2">
    <source>
        <dbReference type="ARBA" id="ARBA00007165"/>
    </source>
</evidence>
<keyword evidence="4 6" id="KW-1133">Transmembrane helix</keyword>
<name>A0A426UU68_9ACTN</name>
<comment type="similarity">
    <text evidence="2 6">Belongs to the SURF1 family.</text>
</comment>
<reference evidence="8 9" key="1">
    <citation type="submission" date="2018-12" db="EMBL/GenBank/DDBJ databases">
        <title>Glycomyces sp. YIM 121974 draft genome.</title>
        <authorList>
            <person name="Li Q."/>
        </authorList>
    </citation>
    <scope>NUCLEOTIDE SEQUENCE [LARGE SCALE GENOMIC DNA]</scope>
    <source>
        <strain evidence="8 9">YIM 121974</strain>
    </source>
</reference>
<comment type="subcellular location">
    <subcellularLocation>
        <location evidence="6">Cell membrane</location>
        <topology evidence="6">Multi-pass membrane protein</topology>
    </subcellularLocation>
    <subcellularLocation>
        <location evidence="1">Membrane</location>
    </subcellularLocation>
</comment>
<dbReference type="InterPro" id="IPR045214">
    <property type="entry name" value="Surf1/Surf4"/>
</dbReference>
<dbReference type="InterPro" id="IPR002994">
    <property type="entry name" value="Surf1/Shy1"/>
</dbReference>
<evidence type="ECO:0000313" key="9">
    <source>
        <dbReference type="Proteomes" id="UP000277256"/>
    </source>
</evidence>
<keyword evidence="9" id="KW-1185">Reference proteome</keyword>
<organism evidence="8 9">
    <name type="scientific">Glycomyces terrestris</name>
    <dbReference type="NCBI Taxonomy" id="2493553"/>
    <lineage>
        <taxon>Bacteria</taxon>
        <taxon>Bacillati</taxon>
        <taxon>Actinomycetota</taxon>
        <taxon>Actinomycetes</taxon>
        <taxon>Glycomycetales</taxon>
        <taxon>Glycomycetaceae</taxon>
        <taxon>Glycomyces</taxon>
    </lineage>
</organism>
<evidence type="ECO:0000256" key="5">
    <source>
        <dbReference type="ARBA" id="ARBA00023136"/>
    </source>
</evidence>
<feature type="transmembrane region" description="Helical" evidence="6">
    <location>
        <begin position="279"/>
        <end position="298"/>
    </location>
</feature>
<evidence type="ECO:0000256" key="6">
    <source>
        <dbReference type="RuleBase" id="RU363076"/>
    </source>
</evidence>
<accession>A0A426UU68</accession>
<proteinExistence type="inferred from homology"/>
<keyword evidence="6" id="KW-1003">Cell membrane</keyword>
<dbReference type="PROSITE" id="PS50895">
    <property type="entry name" value="SURF1"/>
    <property type="match status" value="1"/>
</dbReference>
<comment type="caution">
    <text evidence="8">The sequence shown here is derived from an EMBL/GenBank/DDBJ whole genome shotgun (WGS) entry which is preliminary data.</text>
</comment>
<dbReference type="Pfam" id="PF02104">
    <property type="entry name" value="SURF1"/>
    <property type="match status" value="1"/>
</dbReference>
<keyword evidence="5 6" id="KW-0472">Membrane</keyword>
<evidence type="ECO:0000256" key="4">
    <source>
        <dbReference type="ARBA" id="ARBA00022989"/>
    </source>
</evidence>
<dbReference type="CDD" id="cd06662">
    <property type="entry name" value="SURF1"/>
    <property type="match status" value="1"/>
</dbReference>
<dbReference type="Proteomes" id="UP000277256">
    <property type="component" value="Unassembled WGS sequence"/>
</dbReference>
<evidence type="ECO:0000313" key="8">
    <source>
        <dbReference type="EMBL" id="RRR97525.1"/>
    </source>
</evidence>
<evidence type="ECO:0000256" key="1">
    <source>
        <dbReference type="ARBA" id="ARBA00004370"/>
    </source>
</evidence>
<dbReference type="PANTHER" id="PTHR23427">
    <property type="entry name" value="SURFEIT LOCUS PROTEIN"/>
    <property type="match status" value="1"/>
</dbReference>
<feature type="compositionally biased region" description="Low complexity" evidence="7">
    <location>
        <begin position="308"/>
        <end position="326"/>
    </location>
</feature>
<gene>
    <name evidence="8" type="ORF">EIW28_19215</name>
</gene>
<dbReference type="EMBL" id="RSEB01000005">
    <property type="protein sequence ID" value="RRR97525.1"/>
    <property type="molecule type" value="Genomic_DNA"/>
</dbReference>
<feature type="region of interest" description="Disordered" evidence="7">
    <location>
        <begin position="306"/>
        <end position="326"/>
    </location>
</feature>
<keyword evidence="3 6" id="KW-0812">Transmembrane</keyword>
<protein>
    <recommendedName>
        <fullName evidence="6">SURF1-like protein</fullName>
    </recommendedName>
</protein>
<sequence>MGRNPMPGVGGVRAPLTVVIRPVRPLAALSALRIQHRYSEGLPPCDRTNGLGYRLAGGARTPPTLGSVLQRYRFVFAPRWVLLTLAGVVVMVVCALLSQWQWDRAVQRAAANEVIETSVEAVPLDRWLPAGEDLDPDARWTLVEATGVYDADREVVLRAQTNNGLNGFEIVTPLVLADGTAILVDRGFVPSENTGSVPDYPAAPAGEVTVTGRVYEYEDPSGGVTEVDGHLESRRLSIDMLGPHYDYEFRSAWIADVEPAAGLTALETPSFKDWQNYSYAVQWALFAAMVPVGLVVLVRRERRDLDEAAAAPETEPAASGAEAADS</sequence>
<evidence type="ECO:0000256" key="7">
    <source>
        <dbReference type="SAM" id="MobiDB-lite"/>
    </source>
</evidence>
<dbReference type="GO" id="GO:0005886">
    <property type="term" value="C:plasma membrane"/>
    <property type="evidence" value="ECO:0007669"/>
    <property type="project" value="UniProtKB-SubCell"/>
</dbReference>
<dbReference type="PANTHER" id="PTHR23427:SF2">
    <property type="entry name" value="SURFEIT LOCUS PROTEIN 1"/>
    <property type="match status" value="1"/>
</dbReference>
<dbReference type="AlphaFoldDB" id="A0A426UU68"/>
<feature type="transmembrane region" description="Helical" evidence="6">
    <location>
        <begin position="80"/>
        <end position="102"/>
    </location>
</feature>
<evidence type="ECO:0000256" key="3">
    <source>
        <dbReference type="ARBA" id="ARBA00022692"/>
    </source>
</evidence>